<feature type="region of interest" description="Disordered" evidence="1">
    <location>
        <begin position="494"/>
        <end position="526"/>
    </location>
</feature>
<protein>
    <submittedName>
        <fullName evidence="3">Uncharacterized protein</fullName>
    </submittedName>
</protein>
<organism evidence="2 3">
    <name type="scientific">Acrobeloides nanus</name>
    <dbReference type="NCBI Taxonomy" id="290746"/>
    <lineage>
        <taxon>Eukaryota</taxon>
        <taxon>Metazoa</taxon>
        <taxon>Ecdysozoa</taxon>
        <taxon>Nematoda</taxon>
        <taxon>Chromadorea</taxon>
        <taxon>Rhabditida</taxon>
        <taxon>Tylenchina</taxon>
        <taxon>Cephalobomorpha</taxon>
        <taxon>Cephaloboidea</taxon>
        <taxon>Cephalobidae</taxon>
        <taxon>Acrobeloides</taxon>
    </lineage>
</organism>
<keyword evidence="2" id="KW-1185">Reference proteome</keyword>
<sequence length="965" mass="109732">MGEHSCLSTTELLLQAVNNVEKNQERELCEESIPVVGGRPSSSRILTNADIVRPGSKLNTRTINKRIRVVSTQTVLDKLRPTQSTSQNVFDPWNHLLTLDQDAPYRNIEFAHIHLFEKNQLKILLEMSKKNPFIFCGDDDYYMVYAGYLLKLKRSASYYVWKCVGGVAIGCNAVLRSVGDRLLTDSGHTHPPNFDGIETSVWNYYINDKVQVNISANSKISANFKISKTPVLVNHESRKKQAVAEKEIITLDEEQPTKSSKIDNEKLQSMILDAEDEIEMLIEGRAPKNPKANIEIKDVTSDFIGEASNSKQQENEENLPFLHESLANKIREFQETIIAEVKKAITAVEKNGFFYNLLENLERYAYKGYVYHLPEDDVWRCARRTKDSKLCSAKMKMIVRTTGAREVEILDEHDHQPDQVFILREVCRNILYRYISKNNIQQKYDEILTVLQGIAPDLLGGKILPRYGIAKRRVFDIKLSDEDVNRAQWLYEKNSQRSNTTGPPNKKQKLVVKNEEPDSDAEPAMDPIEETISEVMKKDPRRIKASIQIFPCLDESMYELEELDRPALNYDQIMEILSKPCSLFKNEFGCKNIGITLIEYATDPLFFTDGGEKKIAYRGDIYKLAHEDRDHIGSHAHNLSNIYKIFELQVIKLETDDRQVEPTSFKFLQLRAMAAKAEHIMASGIDPSILNFATVVQPKRVVPDEEMADAATPPTMSIQRQAVSRPHAIRPAFSLQVTSGQDFPRTIRMPIRLATPLAQIQAKGSMMEVPAEKDRWHVSIDYPIPFPLDESGLSRVGFCGFIYYKSHADFNILYFKCERAHPDNPLYKCRGALTISQGKAQGKAQQTNPHDHRANFQRMWMELKNAGIDIAIYGLPKMVQAPRPVPARIPNSPNIIQTNEVTMNSSDDETSEVKSTDRNRTRMTIQPTCSATLPPTKPLQNLVDVLKDEVSRAFKGLLLRLIQGG</sequence>
<evidence type="ECO:0000313" key="2">
    <source>
        <dbReference type="Proteomes" id="UP000887540"/>
    </source>
</evidence>
<evidence type="ECO:0000256" key="1">
    <source>
        <dbReference type="SAM" id="MobiDB-lite"/>
    </source>
</evidence>
<dbReference type="Proteomes" id="UP000887540">
    <property type="component" value="Unplaced"/>
</dbReference>
<feature type="compositionally biased region" description="Acidic residues" evidence="1">
    <location>
        <begin position="517"/>
        <end position="526"/>
    </location>
</feature>
<accession>A0A914EFA8</accession>
<proteinExistence type="predicted"/>
<dbReference type="WBParaSite" id="ACRNAN_scaffold7900.g32554.t1">
    <property type="protein sequence ID" value="ACRNAN_scaffold7900.g32554.t1"/>
    <property type="gene ID" value="ACRNAN_scaffold7900.g32554"/>
</dbReference>
<reference evidence="3" key="1">
    <citation type="submission" date="2022-11" db="UniProtKB">
        <authorList>
            <consortium name="WormBaseParasite"/>
        </authorList>
    </citation>
    <scope>IDENTIFICATION</scope>
</reference>
<name>A0A914EFA8_9BILA</name>
<dbReference type="AlphaFoldDB" id="A0A914EFA8"/>
<evidence type="ECO:0000313" key="3">
    <source>
        <dbReference type="WBParaSite" id="ACRNAN_scaffold7900.g32554.t1"/>
    </source>
</evidence>